<dbReference type="PANTHER" id="PTHR30146">
    <property type="entry name" value="LACI-RELATED TRANSCRIPTIONAL REPRESSOR"/>
    <property type="match status" value="1"/>
</dbReference>
<gene>
    <name evidence="5" type="ORF">AW736_20605</name>
</gene>
<dbReference type="STRING" id="1184151.AW736_20605"/>
<dbReference type="GO" id="GO:0003700">
    <property type="term" value="F:DNA-binding transcription factor activity"/>
    <property type="evidence" value="ECO:0007669"/>
    <property type="project" value="InterPro"/>
</dbReference>
<keyword evidence="2" id="KW-0238">DNA-binding</keyword>
<dbReference type="Pfam" id="PF13377">
    <property type="entry name" value="Peripla_BP_3"/>
    <property type="match status" value="1"/>
</dbReference>
<dbReference type="Gene3D" id="3.40.50.2300">
    <property type="match status" value="2"/>
</dbReference>
<evidence type="ECO:0000256" key="2">
    <source>
        <dbReference type="ARBA" id="ARBA00023125"/>
    </source>
</evidence>
<dbReference type="Pfam" id="PF00392">
    <property type="entry name" value="GntR"/>
    <property type="match status" value="1"/>
</dbReference>
<evidence type="ECO:0000256" key="3">
    <source>
        <dbReference type="ARBA" id="ARBA00023163"/>
    </source>
</evidence>
<dbReference type="InterPro" id="IPR036388">
    <property type="entry name" value="WH-like_DNA-bd_sf"/>
</dbReference>
<keyword evidence="3" id="KW-0804">Transcription</keyword>
<dbReference type="EMBL" id="LRRQ01000157">
    <property type="protein sequence ID" value="OAM87778.1"/>
    <property type="molecule type" value="Genomic_DNA"/>
</dbReference>
<dbReference type="Gene3D" id="1.10.10.10">
    <property type="entry name" value="Winged helix-like DNA-binding domain superfamily/Winged helix DNA-binding domain"/>
    <property type="match status" value="1"/>
</dbReference>
<keyword evidence="6" id="KW-1185">Reference proteome</keyword>
<evidence type="ECO:0000313" key="6">
    <source>
        <dbReference type="Proteomes" id="UP000078486"/>
    </source>
</evidence>
<sequence>MPSSFHSISTQVANTLREELEAGIWKGKLPGERRLATRLNVSRKTVRRALAMLRADGMIQTKRNRASLLVRKTGVAAKKQSGPITRVALLLPEPVETARPFTILWINHLMSSLHNAGMELEIFSGWKYFGQNAPRSLSQLVRSHPGRCWIIARSNHSIQHWFASRSEPAVVAGSTFDDIELPSVDIDQSALCRHAALAFIRQGHRRLVFFHEEKAVHGADAASEQAFLNAVLEHKGYPEPLIIRPPRGMAAVVREFQRIQGMPVRPTGFLCSNPLLYLTLFGFLAHHGLRVPRDVSLISREVSPLLSQVHPAPTRYSIVPSKFALALYHAIKRMLEQGAPRRFDMRIIPDFIKGNTLGPAPE</sequence>
<reference evidence="5 6" key="1">
    <citation type="submission" date="2016-01" db="EMBL/GenBank/DDBJ databases">
        <title>High potential of lignocellulose degradation of a new Verrucomicrobia species.</title>
        <authorList>
            <person name="Wang Y."/>
            <person name="Shi Y."/>
            <person name="Qiu Z."/>
            <person name="Liu S."/>
            <person name="Yang H."/>
        </authorList>
    </citation>
    <scope>NUCLEOTIDE SEQUENCE [LARGE SCALE GENOMIC DNA]</scope>
    <source>
        <strain evidence="5 6">TSB47</strain>
    </source>
</reference>
<accession>A0A178IDG9</accession>
<organism evidence="5 6">
    <name type="scientific">Termitidicoccus mucosus</name>
    <dbReference type="NCBI Taxonomy" id="1184151"/>
    <lineage>
        <taxon>Bacteria</taxon>
        <taxon>Pseudomonadati</taxon>
        <taxon>Verrucomicrobiota</taxon>
        <taxon>Opitutia</taxon>
        <taxon>Opitutales</taxon>
        <taxon>Opitutaceae</taxon>
        <taxon>Termitidicoccus</taxon>
    </lineage>
</organism>
<dbReference type="InterPro" id="IPR036390">
    <property type="entry name" value="WH_DNA-bd_sf"/>
</dbReference>
<dbReference type="SUPFAM" id="SSF53822">
    <property type="entry name" value="Periplasmic binding protein-like I"/>
    <property type="match status" value="1"/>
</dbReference>
<keyword evidence="1" id="KW-0805">Transcription regulation</keyword>
<dbReference type="CDD" id="cd07377">
    <property type="entry name" value="WHTH_GntR"/>
    <property type="match status" value="1"/>
</dbReference>
<evidence type="ECO:0000313" key="5">
    <source>
        <dbReference type="EMBL" id="OAM87778.1"/>
    </source>
</evidence>
<dbReference type="InterPro" id="IPR000524">
    <property type="entry name" value="Tscrpt_reg_HTH_GntR"/>
</dbReference>
<dbReference type="GO" id="GO:0000976">
    <property type="term" value="F:transcription cis-regulatory region binding"/>
    <property type="evidence" value="ECO:0007669"/>
    <property type="project" value="TreeGrafter"/>
</dbReference>
<evidence type="ECO:0000259" key="4">
    <source>
        <dbReference type="PROSITE" id="PS50949"/>
    </source>
</evidence>
<comment type="caution">
    <text evidence="5">The sequence shown here is derived from an EMBL/GenBank/DDBJ whole genome shotgun (WGS) entry which is preliminary data.</text>
</comment>
<dbReference type="SUPFAM" id="SSF46785">
    <property type="entry name" value="Winged helix' DNA-binding domain"/>
    <property type="match status" value="1"/>
</dbReference>
<dbReference type="PRINTS" id="PR00035">
    <property type="entry name" value="HTHGNTR"/>
</dbReference>
<name>A0A178IDG9_9BACT</name>
<dbReference type="InterPro" id="IPR028082">
    <property type="entry name" value="Peripla_BP_I"/>
</dbReference>
<evidence type="ECO:0000256" key="1">
    <source>
        <dbReference type="ARBA" id="ARBA00023015"/>
    </source>
</evidence>
<protein>
    <recommendedName>
        <fullName evidence="4">HTH gntR-type domain-containing protein</fullName>
    </recommendedName>
</protein>
<dbReference type="PROSITE" id="PS50949">
    <property type="entry name" value="HTH_GNTR"/>
    <property type="match status" value="1"/>
</dbReference>
<dbReference type="Proteomes" id="UP000078486">
    <property type="component" value="Unassembled WGS sequence"/>
</dbReference>
<proteinExistence type="predicted"/>
<dbReference type="SMART" id="SM00345">
    <property type="entry name" value="HTH_GNTR"/>
    <property type="match status" value="1"/>
</dbReference>
<feature type="domain" description="HTH gntR-type" evidence="4">
    <location>
        <begin position="6"/>
        <end position="72"/>
    </location>
</feature>
<dbReference type="AlphaFoldDB" id="A0A178IDG9"/>
<dbReference type="InterPro" id="IPR046335">
    <property type="entry name" value="LacI/GalR-like_sensor"/>
</dbReference>
<dbReference type="PANTHER" id="PTHR30146:SF109">
    <property type="entry name" value="HTH-TYPE TRANSCRIPTIONAL REGULATOR GALS"/>
    <property type="match status" value="1"/>
</dbReference>
<dbReference type="RefSeq" id="WP_068772190.1">
    <property type="nucleotide sequence ID" value="NZ_CP109796.1"/>
</dbReference>